<dbReference type="RefSeq" id="WP_151672228.1">
    <property type="nucleotide sequence ID" value="NZ_BKCG01000001.1"/>
</dbReference>
<dbReference type="EMBL" id="BKCG01000001">
    <property type="protein sequence ID" value="GER58135.1"/>
    <property type="molecule type" value="Genomic_DNA"/>
</dbReference>
<protein>
    <submittedName>
        <fullName evidence="1">Uncharacterized protein</fullName>
    </submittedName>
</protein>
<accession>A0A5J4IM18</accession>
<keyword evidence="2" id="KW-1185">Reference proteome</keyword>
<gene>
    <name evidence="1" type="ORF">ULMA_02430</name>
</gene>
<dbReference type="AlphaFoldDB" id="A0A5J4IM18"/>
<evidence type="ECO:0000313" key="2">
    <source>
        <dbReference type="Proteomes" id="UP000326509"/>
    </source>
</evidence>
<organism evidence="1 2">
    <name type="scientific">Patiriisocius marinus</name>
    <dbReference type="NCBI Taxonomy" id="1397112"/>
    <lineage>
        <taxon>Bacteria</taxon>
        <taxon>Pseudomonadati</taxon>
        <taxon>Bacteroidota</taxon>
        <taxon>Flavobacteriia</taxon>
        <taxon>Flavobacteriales</taxon>
        <taxon>Flavobacteriaceae</taxon>
        <taxon>Patiriisocius</taxon>
    </lineage>
</organism>
<proteinExistence type="predicted"/>
<reference evidence="1 2" key="1">
    <citation type="submission" date="2019-08" db="EMBL/GenBank/DDBJ databases">
        <title>Draft genome sequence of Ulvibacter marinus type strain NBRC 109484.</title>
        <authorList>
            <person name="Kawano K."/>
            <person name="Ushijima N."/>
            <person name="Kihara M."/>
            <person name="Itoh H."/>
        </authorList>
    </citation>
    <scope>NUCLEOTIDE SEQUENCE [LARGE SCALE GENOMIC DNA]</scope>
    <source>
        <strain evidence="1 2">NBRC 109484</strain>
    </source>
</reference>
<dbReference type="Proteomes" id="UP000326509">
    <property type="component" value="Unassembled WGS sequence"/>
</dbReference>
<dbReference type="OrthoDB" id="822318at2"/>
<name>A0A5J4IM18_9FLAO</name>
<comment type="caution">
    <text evidence="1">The sequence shown here is derived from an EMBL/GenBank/DDBJ whole genome shotgun (WGS) entry which is preliminary data.</text>
</comment>
<sequence>MKNHTKIFEMGAEGGSIALYQCIDAKNQEWYYHSTQEIGYEDLGIAGVDKTSKYSRSIGEAYIKMQGEYNNVMSLYPVMVHEDYKYIIKSLLILYVTHENKDIDTYNWANALGMDISELEEELKKI</sequence>
<evidence type="ECO:0000313" key="1">
    <source>
        <dbReference type="EMBL" id="GER58135.1"/>
    </source>
</evidence>